<organism evidence="1 2">
    <name type="scientific">Strongylus vulgaris</name>
    <name type="common">Blood worm</name>
    <dbReference type="NCBI Taxonomy" id="40348"/>
    <lineage>
        <taxon>Eukaryota</taxon>
        <taxon>Metazoa</taxon>
        <taxon>Ecdysozoa</taxon>
        <taxon>Nematoda</taxon>
        <taxon>Chromadorea</taxon>
        <taxon>Rhabditida</taxon>
        <taxon>Rhabditina</taxon>
        <taxon>Rhabditomorpha</taxon>
        <taxon>Strongyloidea</taxon>
        <taxon>Strongylidae</taxon>
        <taxon>Strongylus</taxon>
    </lineage>
</organism>
<accession>A0A3P7JG62</accession>
<gene>
    <name evidence="1" type="ORF">SVUK_LOCUS13937</name>
</gene>
<name>A0A3P7JG62_STRVU</name>
<evidence type="ECO:0000313" key="2">
    <source>
        <dbReference type="Proteomes" id="UP000270094"/>
    </source>
</evidence>
<protein>
    <submittedName>
        <fullName evidence="1">Uncharacterized protein</fullName>
    </submittedName>
</protein>
<evidence type="ECO:0000313" key="1">
    <source>
        <dbReference type="EMBL" id="VDM78939.1"/>
    </source>
</evidence>
<dbReference type="AlphaFoldDB" id="A0A3P7JG62"/>
<sequence length="77" mass="9025">MYFRDVRLELAAREPKRLNVCCVASDHSAFVDEFELLKWNTITGNPGNFSASLEFNVPKTEDRRRQKAFWRAGKARY</sequence>
<dbReference type="Proteomes" id="UP000270094">
    <property type="component" value="Unassembled WGS sequence"/>
</dbReference>
<proteinExistence type="predicted"/>
<dbReference type="EMBL" id="UYYB01103412">
    <property type="protein sequence ID" value="VDM78939.1"/>
    <property type="molecule type" value="Genomic_DNA"/>
</dbReference>
<keyword evidence="2" id="KW-1185">Reference proteome</keyword>
<reference evidence="1 2" key="1">
    <citation type="submission" date="2018-11" db="EMBL/GenBank/DDBJ databases">
        <authorList>
            <consortium name="Pathogen Informatics"/>
        </authorList>
    </citation>
    <scope>NUCLEOTIDE SEQUENCE [LARGE SCALE GENOMIC DNA]</scope>
</reference>